<evidence type="ECO:0000313" key="3">
    <source>
        <dbReference type="Proteomes" id="UP000032142"/>
    </source>
</evidence>
<accession>A0A0B0PPV4</accession>
<sequence length="36" mass="3989">MAFGHRAAHAHVPHTPPHAMVGGLKTLRLFKRNTDD</sequence>
<protein>
    <submittedName>
        <fullName evidence="2">Uncharacterized protein</fullName>
    </submittedName>
</protein>
<dbReference type="AlphaFoldDB" id="A0A0B0PPV4"/>
<feature type="compositionally biased region" description="Basic residues" evidence="1">
    <location>
        <begin position="1"/>
        <end position="12"/>
    </location>
</feature>
<dbReference type="EMBL" id="KN439610">
    <property type="protein sequence ID" value="KHG27035.1"/>
    <property type="molecule type" value="Genomic_DNA"/>
</dbReference>
<reference evidence="3" key="1">
    <citation type="submission" date="2014-09" db="EMBL/GenBank/DDBJ databases">
        <authorList>
            <person name="Mudge J."/>
            <person name="Ramaraj T."/>
            <person name="Lindquist I.E."/>
            <person name="Bharti A.K."/>
            <person name="Sundararajan A."/>
            <person name="Cameron C.T."/>
            <person name="Woodward J.E."/>
            <person name="May G.D."/>
            <person name="Brubaker C."/>
            <person name="Broadhvest J."/>
            <person name="Wilkins T.A."/>
        </authorList>
    </citation>
    <scope>NUCLEOTIDE SEQUENCE</scope>
    <source>
        <strain evidence="3">cv. AKA8401</strain>
    </source>
</reference>
<gene>
    <name evidence="2" type="ORF">F383_04214</name>
</gene>
<name>A0A0B0PPV4_GOSAR</name>
<organism evidence="2 3">
    <name type="scientific">Gossypium arboreum</name>
    <name type="common">Tree cotton</name>
    <name type="synonym">Gossypium nanking</name>
    <dbReference type="NCBI Taxonomy" id="29729"/>
    <lineage>
        <taxon>Eukaryota</taxon>
        <taxon>Viridiplantae</taxon>
        <taxon>Streptophyta</taxon>
        <taxon>Embryophyta</taxon>
        <taxon>Tracheophyta</taxon>
        <taxon>Spermatophyta</taxon>
        <taxon>Magnoliopsida</taxon>
        <taxon>eudicotyledons</taxon>
        <taxon>Gunneridae</taxon>
        <taxon>Pentapetalae</taxon>
        <taxon>rosids</taxon>
        <taxon>malvids</taxon>
        <taxon>Malvales</taxon>
        <taxon>Malvaceae</taxon>
        <taxon>Malvoideae</taxon>
        <taxon>Gossypium</taxon>
    </lineage>
</organism>
<keyword evidence="3" id="KW-1185">Reference proteome</keyword>
<proteinExistence type="predicted"/>
<dbReference type="Proteomes" id="UP000032142">
    <property type="component" value="Unassembled WGS sequence"/>
</dbReference>
<evidence type="ECO:0000313" key="2">
    <source>
        <dbReference type="EMBL" id="KHG27035.1"/>
    </source>
</evidence>
<evidence type="ECO:0000256" key="1">
    <source>
        <dbReference type="SAM" id="MobiDB-lite"/>
    </source>
</evidence>
<feature type="region of interest" description="Disordered" evidence="1">
    <location>
        <begin position="1"/>
        <end position="20"/>
    </location>
</feature>